<dbReference type="Proteomes" id="UP000240688">
    <property type="component" value="Segment"/>
</dbReference>
<gene>
    <name evidence="1" type="ORF">CNR35_00008</name>
</gene>
<evidence type="ECO:0000313" key="2">
    <source>
        <dbReference type="Proteomes" id="UP000240688"/>
    </source>
</evidence>
<protein>
    <submittedName>
        <fullName evidence="1">Uncharacterized protein</fullName>
    </submittedName>
</protein>
<reference evidence="2" key="1">
    <citation type="submission" date="2017-09" db="EMBL/GenBank/DDBJ databases">
        <authorList>
            <person name="Djurhuus A.M."/>
            <person name="Carstens A.B."/>
            <person name="Hansen L.H."/>
        </authorList>
    </citation>
    <scope>NUCLEOTIDE SEQUENCE [LARGE SCALE GENOMIC DNA]</scope>
</reference>
<evidence type="ECO:0000313" key="1">
    <source>
        <dbReference type="EMBL" id="ATW58104.1"/>
    </source>
</evidence>
<keyword evidence="2" id="KW-1185">Reference proteome</keyword>
<name>A0A2H4P7D8_9CAUD</name>
<dbReference type="EMBL" id="MG018928">
    <property type="protein sequence ID" value="ATW58104.1"/>
    <property type="molecule type" value="Genomic_DNA"/>
</dbReference>
<sequence length="139" mass="15033">MSKTENQVEKKHHWLFAAQVVFANQAPKPGEEPGGVIVLNGLLLTDEKLIKVQDLARAQMAAINNFKQRMQNEALEVVDVVFLSGFSHLGYMSAPEYSAQPEGQALVATDVPVDHNRKTGHLKVAAADGVAVESENQGG</sequence>
<proteinExistence type="predicted"/>
<accession>A0A2H4P7D8</accession>
<organism evidence="1 2">
    <name type="scientific">Pseudomonas phage inbricus</name>
    <dbReference type="NCBI Taxonomy" id="2048976"/>
    <lineage>
        <taxon>Viruses</taxon>
        <taxon>Duplodnaviria</taxon>
        <taxon>Heunggongvirae</taxon>
        <taxon>Uroviricota</taxon>
        <taxon>Caudoviricetes</taxon>
        <taxon>Schitoviridae</taxon>
        <taxon>Rothmandenesvirinae</taxon>
        <taxon>Inbricusvirus</taxon>
        <taxon>Inbricusvirus inbricus</taxon>
    </lineage>
</organism>